<dbReference type="InterPro" id="IPR005624">
    <property type="entry name" value="PduO/GlcC-like"/>
</dbReference>
<dbReference type="AlphaFoldDB" id="Q6JHM1"/>
<dbReference type="EMBL" id="AY466441">
    <property type="protein sequence ID" value="AAS00436.1"/>
    <property type="molecule type" value="Genomic_DNA"/>
</dbReference>
<protein>
    <submittedName>
        <fullName evidence="2">Uncharacterized protein GlcG (DUF336 family)</fullName>
    </submittedName>
</protein>
<dbReference type="OrthoDB" id="3732157at2"/>
<dbReference type="Pfam" id="PF03928">
    <property type="entry name" value="HbpS-like"/>
    <property type="match status" value="1"/>
</dbReference>
<gene>
    <name evidence="2" type="ORF">A8926_3964</name>
</gene>
<sequence>MARLTAELAQKILVAAAEKATEIGSPSSISILDSGREPVAFLRQDGALLASPEISSNKAYTSASMKMPTGDLNELVQPGGPFFGLQTAQARPFVTFAGGVPILVDGEVVGAIGVAGGTGEQDEEVAKAGAAVA</sequence>
<dbReference type="PANTHER" id="PTHR34309:SF1">
    <property type="entry name" value="PROTEIN GLCG"/>
    <property type="match status" value="1"/>
</dbReference>
<name>Q6JHM1_SACSN</name>
<keyword evidence="3" id="KW-1185">Reference proteome</keyword>
<organism evidence="1">
    <name type="scientific">Saccharopolyspora spinosa</name>
    <dbReference type="NCBI Taxonomy" id="60894"/>
    <lineage>
        <taxon>Bacteria</taxon>
        <taxon>Bacillati</taxon>
        <taxon>Actinomycetota</taxon>
        <taxon>Actinomycetes</taxon>
        <taxon>Pseudonocardiales</taxon>
        <taxon>Pseudonocardiaceae</taxon>
        <taxon>Saccharopolyspora</taxon>
    </lineage>
</organism>
<dbReference type="PANTHER" id="PTHR34309">
    <property type="entry name" value="SLR1406 PROTEIN"/>
    <property type="match status" value="1"/>
</dbReference>
<dbReference type="InterPro" id="IPR052517">
    <property type="entry name" value="GlcG_carb_metab_protein"/>
</dbReference>
<dbReference type="EMBL" id="PJNB01000001">
    <property type="protein sequence ID" value="PKW16157.1"/>
    <property type="molecule type" value="Genomic_DNA"/>
</dbReference>
<dbReference type="SUPFAM" id="SSF143744">
    <property type="entry name" value="GlcG-like"/>
    <property type="match status" value="1"/>
</dbReference>
<reference evidence="1" key="1">
    <citation type="journal article" date="2004" name="DNA Seq.">
        <title>Analysis of a 108-kb region of the Saccharopolyspora spinosa genome covering the obscurin polyketide synthase locus.</title>
        <authorList>
            <person name="Zirkle R."/>
            <person name="Black T.A."/>
            <person name="Gorlach J."/>
            <person name="Ligon J.M."/>
            <person name="Molnar I."/>
        </authorList>
    </citation>
    <scope>NUCLEOTIDE SEQUENCE</scope>
    <source>
        <strain evidence="1">NRLL 18395</strain>
    </source>
</reference>
<proteinExistence type="predicted"/>
<evidence type="ECO:0000313" key="3">
    <source>
        <dbReference type="Proteomes" id="UP000233786"/>
    </source>
</evidence>
<accession>Q6JHM1</accession>
<dbReference type="Proteomes" id="UP000233786">
    <property type="component" value="Unassembled WGS sequence"/>
</dbReference>
<dbReference type="Gene3D" id="3.30.450.150">
    <property type="entry name" value="Haem-degrading domain"/>
    <property type="match status" value="1"/>
</dbReference>
<dbReference type="InterPro" id="IPR038084">
    <property type="entry name" value="PduO/GlcC-like_sf"/>
</dbReference>
<evidence type="ECO:0000313" key="2">
    <source>
        <dbReference type="EMBL" id="PKW16157.1"/>
    </source>
</evidence>
<reference evidence="2 3" key="2">
    <citation type="submission" date="2017-12" db="EMBL/GenBank/DDBJ databases">
        <title>Sequencing the genomes of 1000 Actinobacteria strains.</title>
        <authorList>
            <person name="Klenk H.-P."/>
        </authorList>
    </citation>
    <scope>NUCLEOTIDE SEQUENCE [LARGE SCALE GENOMIC DNA]</scope>
    <source>
        <strain evidence="3">ATCC 49460 / DSM 44228 / JCM 9375 / NBRC 15153 / NRRL 18395 / A83543.1</strain>
        <strain evidence="2">DSM 44228</strain>
    </source>
</reference>
<evidence type="ECO:0000313" key="1">
    <source>
        <dbReference type="EMBL" id="AAS00436.1"/>
    </source>
</evidence>
<dbReference type="STRING" id="994479.GCA_000194155_03259"/>